<dbReference type="Pfam" id="PF13181">
    <property type="entry name" value="TPR_8"/>
    <property type="match status" value="2"/>
</dbReference>
<dbReference type="SMART" id="SM00028">
    <property type="entry name" value="TPR"/>
    <property type="match status" value="5"/>
</dbReference>
<sequence length="251" mass="27586">MKKPGIVLGVLGFAWLGGSCQSEMALLLRSQIASTLTQAPLAYPPFLVDEATADFYRQRGLEYRDRDNFERAIAALKTSVALDPYNANGYVVLGWTEHLAGQETAAAQTLQQALQQEPENVPALNALGIVYLVSGDLQAAVSTHSRAAELKPDNEIAYYNLSLAYQRLQNADAAIENARKATELEPYNPHPWVALAIAHWSNQAPDAAQQAYQQAIALDGRYRDRSFLDHLIQAGFNPTQVDLSAEVLAYR</sequence>
<evidence type="ECO:0000256" key="3">
    <source>
        <dbReference type="PROSITE-ProRule" id="PRU00339"/>
    </source>
</evidence>
<accession>A0ABW6II58</accession>
<evidence type="ECO:0000313" key="4">
    <source>
        <dbReference type="EMBL" id="MFE4107899.1"/>
    </source>
</evidence>
<dbReference type="Gene3D" id="1.25.40.10">
    <property type="entry name" value="Tetratricopeptide repeat domain"/>
    <property type="match status" value="2"/>
</dbReference>
<dbReference type="PROSITE" id="PS50005">
    <property type="entry name" value="TPR"/>
    <property type="match status" value="3"/>
</dbReference>
<dbReference type="PROSITE" id="PS51257">
    <property type="entry name" value="PROKAR_LIPOPROTEIN"/>
    <property type="match status" value="1"/>
</dbReference>
<gene>
    <name evidence="4" type="ORF">ACFVKH_16560</name>
</gene>
<keyword evidence="1" id="KW-0677">Repeat</keyword>
<dbReference type="EMBL" id="JBHZOL010000095">
    <property type="protein sequence ID" value="MFE4107899.1"/>
    <property type="molecule type" value="Genomic_DNA"/>
</dbReference>
<name>A0ABW6II58_9CYAN</name>
<dbReference type="PANTHER" id="PTHR44858:SF1">
    <property type="entry name" value="UDP-N-ACETYLGLUCOSAMINE--PEPTIDE N-ACETYLGLUCOSAMINYLTRANSFERASE SPINDLY-RELATED"/>
    <property type="match status" value="1"/>
</dbReference>
<evidence type="ECO:0000256" key="1">
    <source>
        <dbReference type="ARBA" id="ARBA00022737"/>
    </source>
</evidence>
<evidence type="ECO:0000313" key="5">
    <source>
        <dbReference type="Proteomes" id="UP001600165"/>
    </source>
</evidence>
<dbReference type="InterPro" id="IPR019734">
    <property type="entry name" value="TPR_rpt"/>
</dbReference>
<dbReference type="InterPro" id="IPR050498">
    <property type="entry name" value="Ycf3"/>
</dbReference>
<dbReference type="RefSeq" id="WP_377967063.1">
    <property type="nucleotide sequence ID" value="NZ_JBHZOL010000095.1"/>
</dbReference>
<proteinExistence type="predicted"/>
<protein>
    <submittedName>
        <fullName evidence="4">Tetratricopeptide repeat protein</fullName>
    </submittedName>
</protein>
<keyword evidence="2 3" id="KW-0802">TPR repeat</keyword>
<comment type="caution">
    <text evidence="4">The sequence shown here is derived from an EMBL/GenBank/DDBJ whole genome shotgun (WGS) entry which is preliminary data.</text>
</comment>
<dbReference type="InterPro" id="IPR011990">
    <property type="entry name" value="TPR-like_helical_dom_sf"/>
</dbReference>
<keyword evidence="5" id="KW-1185">Reference proteome</keyword>
<dbReference type="SUPFAM" id="SSF48452">
    <property type="entry name" value="TPR-like"/>
    <property type="match status" value="1"/>
</dbReference>
<feature type="repeat" description="TPR" evidence="3">
    <location>
        <begin position="53"/>
        <end position="86"/>
    </location>
</feature>
<feature type="repeat" description="TPR" evidence="3">
    <location>
        <begin position="121"/>
        <end position="154"/>
    </location>
</feature>
<reference evidence="4 5" key="1">
    <citation type="submission" date="2024-10" db="EMBL/GenBank/DDBJ databases">
        <authorList>
            <person name="Ratan Roy A."/>
            <person name="Morales Sandoval P.H."/>
            <person name="De Los Santos Villalobos S."/>
            <person name="Chakraborty S."/>
            <person name="Mukherjee J."/>
        </authorList>
    </citation>
    <scope>NUCLEOTIDE SEQUENCE [LARGE SCALE GENOMIC DNA]</scope>
    <source>
        <strain evidence="4 5">S1</strain>
    </source>
</reference>
<dbReference type="Proteomes" id="UP001600165">
    <property type="component" value="Unassembled WGS sequence"/>
</dbReference>
<evidence type="ECO:0000256" key="2">
    <source>
        <dbReference type="ARBA" id="ARBA00022803"/>
    </source>
</evidence>
<dbReference type="PANTHER" id="PTHR44858">
    <property type="entry name" value="TETRATRICOPEPTIDE REPEAT PROTEIN 6"/>
    <property type="match status" value="1"/>
</dbReference>
<dbReference type="Pfam" id="PF14559">
    <property type="entry name" value="TPR_19"/>
    <property type="match status" value="1"/>
</dbReference>
<organism evidence="4 5">
    <name type="scientific">Almyronema epifaneia S1</name>
    <dbReference type="NCBI Taxonomy" id="2991925"/>
    <lineage>
        <taxon>Bacteria</taxon>
        <taxon>Bacillati</taxon>
        <taxon>Cyanobacteriota</taxon>
        <taxon>Cyanophyceae</taxon>
        <taxon>Nodosilineales</taxon>
        <taxon>Nodosilineaceae</taxon>
        <taxon>Almyronema</taxon>
        <taxon>Almyronema epifaneia</taxon>
    </lineage>
</organism>
<feature type="repeat" description="TPR" evidence="3">
    <location>
        <begin position="155"/>
        <end position="188"/>
    </location>
</feature>